<evidence type="ECO:0000313" key="1">
    <source>
        <dbReference type="EMBL" id="AEX62296.1"/>
    </source>
</evidence>
<gene>
    <name evidence="1" type="ORF">mv_R91</name>
</gene>
<accession>H2ED23</accession>
<name>H2ED23_9VIRU</name>
<protein>
    <submittedName>
        <fullName evidence="1">Uncharacterized protein</fullName>
    </submittedName>
</protein>
<dbReference type="EMBL" id="JN885995">
    <property type="protein sequence ID" value="AEX62296.1"/>
    <property type="molecule type" value="Genomic_DNA"/>
</dbReference>
<proteinExistence type="predicted"/>
<sequence>MIIINKSGSVCFTNVLKFIKTMHLDENIMHPRVKLLMRVTLSQKESKKFSREFDFIEGEPRFIFYRLELNNYGELIRIINNHIAISDGILSEDTPKPGEYIGQNVSLINKMTLSFPNFVVVIKEDKIIFKSNTKYLDKTTTQVLNELTKCLVYN</sequence>
<reference evidence="1" key="1">
    <citation type="submission" date="2011-10" db="EMBL/GenBank/DDBJ databases">
        <title>Provirophages and transpovirons: unique mobilome of giant viruses.</title>
        <authorList>
            <person name="Desnues C."/>
            <person name="LaScola B."/>
            <person name="Yutin N."/>
            <person name="Fournous G."/>
            <person name="Koonin E."/>
            <person name="Raoult D."/>
        </authorList>
    </citation>
    <scope>NUCLEOTIDE SEQUENCE</scope>
    <source>
        <strain evidence="1">Mv13-mv</strain>
    </source>
</reference>
<organism evidence="1">
    <name type="scientific">Moumouvirus sp. 'Monve'</name>
    <dbReference type="NCBI Taxonomy" id="1128131"/>
    <lineage>
        <taxon>Viruses</taxon>
        <taxon>Varidnaviria</taxon>
        <taxon>Bamfordvirae</taxon>
        <taxon>Nucleocytoviricota</taxon>
        <taxon>Megaviricetes</taxon>
        <taxon>Imitervirales</taxon>
        <taxon>Mimiviridae</taxon>
        <taxon>Megamimivirinae</taxon>
        <taxon>Moumouvirus</taxon>
    </lineage>
</organism>